<evidence type="ECO:0000313" key="3">
    <source>
        <dbReference type="Proteomes" id="UP001396334"/>
    </source>
</evidence>
<sequence>MIDYEARRMQHGLDRDYEVMDDNDPYGCNFEVEIIEQSILICDEVVEVVPRIYSPMMLLVLVLMRLEAIFHEQGLPDRVLWTRTENGRFQVRSAYEGCCRRHKSIVQASLRLQQECTQGTGGAVNLSVAARNSSRQGVRWRKPPEKWWKLNSDGAVATSSGLSSCDSVIRVAVVVDLIRNYKSDETTFSLVSHIATLLNRSWQVEIKHVLREGNKLADSMAKLDCFDDFIFHHFLSSPELVYRWLEEEREGMPYDVG</sequence>
<dbReference type="CDD" id="cd06222">
    <property type="entry name" value="RNase_H_like"/>
    <property type="match status" value="1"/>
</dbReference>
<organism evidence="2 3">
    <name type="scientific">Hibiscus sabdariffa</name>
    <name type="common">roselle</name>
    <dbReference type="NCBI Taxonomy" id="183260"/>
    <lineage>
        <taxon>Eukaryota</taxon>
        <taxon>Viridiplantae</taxon>
        <taxon>Streptophyta</taxon>
        <taxon>Embryophyta</taxon>
        <taxon>Tracheophyta</taxon>
        <taxon>Spermatophyta</taxon>
        <taxon>Magnoliopsida</taxon>
        <taxon>eudicotyledons</taxon>
        <taxon>Gunneridae</taxon>
        <taxon>Pentapetalae</taxon>
        <taxon>rosids</taxon>
        <taxon>malvids</taxon>
        <taxon>Malvales</taxon>
        <taxon>Malvaceae</taxon>
        <taxon>Malvoideae</taxon>
        <taxon>Hibiscus</taxon>
    </lineage>
</organism>
<dbReference type="Pfam" id="PF13456">
    <property type="entry name" value="RVT_3"/>
    <property type="match status" value="1"/>
</dbReference>
<keyword evidence="3" id="KW-1185">Reference proteome</keyword>
<dbReference type="PANTHER" id="PTHR47723:SF13">
    <property type="entry name" value="PUTATIVE-RELATED"/>
    <property type="match status" value="1"/>
</dbReference>
<gene>
    <name evidence="2" type="ORF">V6N11_030886</name>
</gene>
<dbReference type="InterPro" id="IPR044730">
    <property type="entry name" value="RNase_H-like_dom_plant"/>
</dbReference>
<reference evidence="2 3" key="1">
    <citation type="journal article" date="2024" name="G3 (Bethesda)">
        <title>Genome assembly of Hibiscus sabdariffa L. provides insights into metabolisms of medicinal natural products.</title>
        <authorList>
            <person name="Kim T."/>
        </authorList>
    </citation>
    <scope>NUCLEOTIDE SEQUENCE [LARGE SCALE GENOMIC DNA]</scope>
    <source>
        <strain evidence="2">TK-2024</strain>
        <tissue evidence="2">Old leaves</tissue>
    </source>
</reference>
<evidence type="ECO:0000313" key="2">
    <source>
        <dbReference type="EMBL" id="KAK8483348.1"/>
    </source>
</evidence>
<feature type="domain" description="RNase H type-1" evidence="1">
    <location>
        <begin position="172"/>
        <end position="222"/>
    </location>
</feature>
<dbReference type="InterPro" id="IPR002156">
    <property type="entry name" value="RNaseH_domain"/>
</dbReference>
<proteinExistence type="predicted"/>
<accession>A0ABR1ZRL6</accession>
<dbReference type="Proteomes" id="UP001396334">
    <property type="component" value="Unassembled WGS sequence"/>
</dbReference>
<protein>
    <recommendedName>
        <fullName evidence="1">RNase H type-1 domain-containing protein</fullName>
    </recommendedName>
</protein>
<name>A0ABR1ZRL6_9ROSI</name>
<dbReference type="InterPro" id="IPR053151">
    <property type="entry name" value="RNase_H-like"/>
</dbReference>
<dbReference type="EMBL" id="JBBPBN010000667">
    <property type="protein sequence ID" value="KAK8483348.1"/>
    <property type="molecule type" value="Genomic_DNA"/>
</dbReference>
<evidence type="ECO:0000259" key="1">
    <source>
        <dbReference type="Pfam" id="PF13456"/>
    </source>
</evidence>
<comment type="caution">
    <text evidence="2">The sequence shown here is derived from an EMBL/GenBank/DDBJ whole genome shotgun (WGS) entry which is preliminary data.</text>
</comment>
<dbReference type="PANTHER" id="PTHR47723">
    <property type="entry name" value="OS05G0353850 PROTEIN"/>
    <property type="match status" value="1"/>
</dbReference>